<accession>A0A8S5PKE3</accession>
<name>A0A8S5PKE3_9CAUD</name>
<organism evidence="1">
    <name type="scientific">Myoviridae sp. ctIyl4</name>
    <dbReference type="NCBI Taxonomy" id="2825078"/>
    <lineage>
        <taxon>Viruses</taxon>
        <taxon>Duplodnaviria</taxon>
        <taxon>Heunggongvirae</taxon>
        <taxon>Uroviricota</taxon>
        <taxon>Caudoviricetes</taxon>
    </lineage>
</organism>
<protein>
    <submittedName>
        <fullName evidence="1">Uncharacterized protein</fullName>
    </submittedName>
</protein>
<dbReference type="EMBL" id="BK015453">
    <property type="protein sequence ID" value="DAE07663.1"/>
    <property type="molecule type" value="Genomic_DNA"/>
</dbReference>
<sequence>MPSTRLKRNRARFLPAAVFRLLFLMRVKSFSGCPYS</sequence>
<evidence type="ECO:0000313" key="1">
    <source>
        <dbReference type="EMBL" id="DAE07663.1"/>
    </source>
</evidence>
<proteinExistence type="predicted"/>
<reference evidence="1" key="1">
    <citation type="journal article" date="2021" name="Proc. Natl. Acad. Sci. U.S.A.">
        <title>A Catalog of Tens of Thousands of Viruses from Human Metagenomes Reveals Hidden Associations with Chronic Diseases.</title>
        <authorList>
            <person name="Tisza M.J."/>
            <person name="Buck C.B."/>
        </authorList>
    </citation>
    <scope>NUCLEOTIDE SEQUENCE</scope>
    <source>
        <strain evidence="1">CtIyl4</strain>
    </source>
</reference>